<evidence type="ECO:0000256" key="12">
    <source>
        <dbReference type="ARBA" id="ARBA00023136"/>
    </source>
</evidence>
<accession>A0A2W6PMN7</accession>
<dbReference type="RefSeq" id="WP_111229994.1">
    <property type="nucleotide sequence ID" value="NZ_NBIU01000017.1"/>
</dbReference>
<dbReference type="GO" id="GO:0005886">
    <property type="term" value="C:plasma membrane"/>
    <property type="evidence" value="ECO:0007669"/>
    <property type="project" value="UniProtKB-SubCell"/>
</dbReference>
<evidence type="ECO:0000256" key="10">
    <source>
        <dbReference type="ARBA" id="ARBA00022989"/>
    </source>
</evidence>
<evidence type="ECO:0000256" key="6">
    <source>
        <dbReference type="ARBA" id="ARBA00022519"/>
    </source>
</evidence>
<keyword evidence="15" id="KW-1185">Reference proteome</keyword>
<keyword evidence="11 13" id="KW-0520">NAD</keyword>
<dbReference type="EMBL" id="NBIU01000017">
    <property type="protein sequence ID" value="PZT47953.1"/>
    <property type="molecule type" value="Genomic_DNA"/>
</dbReference>
<keyword evidence="9 13" id="KW-1278">Translocase</keyword>
<sequence>MIGIYHYLILSGLMFAIGLYGMLRRKNLLMLFFSTEILLNSVNVGLVAVGNYWNDLGGQIFALFVLAVAASEVAVGVGLLIAWYKKHHSLNLDDLQIMKG</sequence>
<keyword evidence="10 13" id="KW-1133">Transmembrane helix</keyword>
<reference evidence="14 15" key="1">
    <citation type="submission" date="2017-03" db="EMBL/GenBank/DDBJ databases">
        <title>Genomic and clinical evidence uncovers the enterohepatic species Helicobacter valdiviensis as a potential human intestinal pathogen.</title>
        <authorList>
            <person name="Fresia P."/>
            <person name="Jara R."/>
            <person name="Sierra R."/>
            <person name="Ferres I."/>
            <person name="Greif G."/>
            <person name="Iraola G."/>
            <person name="Collado L."/>
        </authorList>
    </citation>
    <scope>NUCLEOTIDE SEQUENCE [LARGE SCALE GENOMIC DNA]</scope>
    <source>
        <strain evidence="14 15">WBE14</strain>
    </source>
</reference>
<keyword evidence="4 13" id="KW-0813">Transport</keyword>
<dbReference type="InterPro" id="IPR039428">
    <property type="entry name" value="NUOK/Mnh_C1-like"/>
</dbReference>
<dbReference type="GO" id="GO:0030964">
    <property type="term" value="C:NADH dehydrogenase complex"/>
    <property type="evidence" value="ECO:0007669"/>
    <property type="project" value="TreeGrafter"/>
</dbReference>
<comment type="catalytic activity">
    <reaction evidence="13">
        <text>a quinone + NADH + 5 H(+)(in) = a quinol + NAD(+) + 4 H(+)(out)</text>
        <dbReference type="Rhea" id="RHEA:57888"/>
        <dbReference type="ChEBI" id="CHEBI:15378"/>
        <dbReference type="ChEBI" id="CHEBI:24646"/>
        <dbReference type="ChEBI" id="CHEBI:57540"/>
        <dbReference type="ChEBI" id="CHEBI:57945"/>
        <dbReference type="ChEBI" id="CHEBI:132124"/>
    </reaction>
</comment>
<keyword evidence="5 13" id="KW-1003">Cell membrane</keyword>
<evidence type="ECO:0000313" key="15">
    <source>
        <dbReference type="Proteomes" id="UP000249746"/>
    </source>
</evidence>
<dbReference type="Gene3D" id="1.10.287.3510">
    <property type="match status" value="1"/>
</dbReference>
<evidence type="ECO:0000256" key="13">
    <source>
        <dbReference type="HAMAP-Rule" id="MF_01456"/>
    </source>
</evidence>
<keyword evidence="12 13" id="KW-0472">Membrane</keyword>
<keyword evidence="8 13" id="KW-0874">Quinone</keyword>
<evidence type="ECO:0000256" key="2">
    <source>
        <dbReference type="ARBA" id="ARBA00004141"/>
    </source>
</evidence>
<dbReference type="OrthoDB" id="9810120at2"/>
<evidence type="ECO:0000256" key="8">
    <source>
        <dbReference type="ARBA" id="ARBA00022719"/>
    </source>
</evidence>
<dbReference type="PANTHER" id="PTHR11434">
    <property type="entry name" value="NADH-UBIQUINONE OXIDOREDUCTASE SUBUNIT ND4L"/>
    <property type="match status" value="1"/>
</dbReference>
<comment type="similarity">
    <text evidence="3 13">Belongs to the complex I subunit 4L family.</text>
</comment>
<dbReference type="NCBIfam" id="NF004323">
    <property type="entry name" value="PRK05715.1-5"/>
    <property type="match status" value="1"/>
</dbReference>
<dbReference type="EC" id="7.1.1.-" evidence="13"/>
<dbReference type="Proteomes" id="UP000249746">
    <property type="component" value="Unassembled WGS sequence"/>
</dbReference>
<dbReference type="GO" id="GO:0048038">
    <property type="term" value="F:quinone binding"/>
    <property type="evidence" value="ECO:0007669"/>
    <property type="project" value="UniProtKB-KW"/>
</dbReference>
<feature type="transmembrane region" description="Helical" evidence="13">
    <location>
        <begin position="6"/>
        <end position="23"/>
    </location>
</feature>
<organism evidence="14 15">
    <name type="scientific">Helicobacter valdiviensis</name>
    <dbReference type="NCBI Taxonomy" id="1458358"/>
    <lineage>
        <taxon>Bacteria</taxon>
        <taxon>Pseudomonadati</taxon>
        <taxon>Campylobacterota</taxon>
        <taxon>Epsilonproteobacteria</taxon>
        <taxon>Campylobacterales</taxon>
        <taxon>Helicobacteraceae</taxon>
        <taxon>Helicobacter</taxon>
    </lineage>
</organism>
<dbReference type="AlphaFoldDB" id="A0A2W6PMN7"/>
<dbReference type="FunFam" id="1.10.287.3510:FF:000001">
    <property type="entry name" value="NADH-quinone oxidoreductase subunit K"/>
    <property type="match status" value="1"/>
</dbReference>
<evidence type="ECO:0000256" key="11">
    <source>
        <dbReference type="ARBA" id="ARBA00023027"/>
    </source>
</evidence>
<comment type="caution">
    <text evidence="14">The sequence shown here is derived from an EMBL/GenBank/DDBJ whole genome shotgun (WGS) entry which is preliminary data.</text>
</comment>
<dbReference type="PANTHER" id="PTHR11434:SF21">
    <property type="entry name" value="NADH DEHYDROGENASE SUBUNIT 4L-RELATED"/>
    <property type="match status" value="1"/>
</dbReference>
<evidence type="ECO:0000256" key="9">
    <source>
        <dbReference type="ARBA" id="ARBA00022967"/>
    </source>
</evidence>
<keyword evidence="13" id="KW-0830">Ubiquinone</keyword>
<proteinExistence type="inferred from homology"/>
<gene>
    <name evidence="13" type="primary">nuoK</name>
    <name evidence="14" type="ORF">B6S12_06460</name>
</gene>
<evidence type="ECO:0000256" key="7">
    <source>
        <dbReference type="ARBA" id="ARBA00022692"/>
    </source>
</evidence>
<comment type="subcellular location">
    <subcellularLocation>
        <location evidence="13">Cell membrane</location>
        <topology evidence="13">Multi-pass membrane protein</topology>
    </subcellularLocation>
    <subcellularLocation>
        <location evidence="2">Membrane</location>
        <topology evidence="2">Multi-pass membrane protein</topology>
    </subcellularLocation>
</comment>
<protein>
    <recommendedName>
        <fullName evidence="13">NADH-quinone oxidoreductase subunit K</fullName>
        <ecNumber evidence="13">7.1.1.-</ecNumber>
    </recommendedName>
    <alternativeName>
        <fullName evidence="13">NADH dehydrogenase I subunit K</fullName>
    </alternativeName>
    <alternativeName>
        <fullName evidence="13">NDH-1 subunit K</fullName>
    </alternativeName>
</protein>
<comment type="subunit">
    <text evidence="13">NDH-1 is composed of 14 different subunits. Subunits NuoA, H, J, K, L, M, N constitute the membrane sector of the complex.</text>
</comment>
<name>A0A2W6PMN7_9HELI</name>
<evidence type="ECO:0000256" key="1">
    <source>
        <dbReference type="ARBA" id="ARBA00002378"/>
    </source>
</evidence>
<dbReference type="NCBIfam" id="NF004320">
    <property type="entry name" value="PRK05715.1-2"/>
    <property type="match status" value="1"/>
</dbReference>
<dbReference type="GO" id="GO:0042773">
    <property type="term" value="P:ATP synthesis coupled electron transport"/>
    <property type="evidence" value="ECO:0007669"/>
    <property type="project" value="InterPro"/>
</dbReference>
<dbReference type="InterPro" id="IPR001133">
    <property type="entry name" value="NADH_UbQ_OxRdtase_chain4L/K"/>
</dbReference>
<dbReference type="GO" id="GO:0050136">
    <property type="term" value="F:NADH dehydrogenase (quinone) (non-electrogenic) activity"/>
    <property type="evidence" value="ECO:0007669"/>
    <property type="project" value="UniProtKB-UniRule"/>
</dbReference>
<comment type="function">
    <text evidence="1 13">NDH-1 shuttles electrons from NADH, via FMN and iron-sulfur (Fe-S) centers, to quinones in the respiratory chain. The immediate electron acceptor for the enzyme in this species is believed to be ubiquinone. Couples the redox reaction to proton translocation (for every two electrons transferred, four hydrogen ions are translocated across the cytoplasmic membrane), and thus conserves the redox energy in a proton gradient.</text>
</comment>
<dbReference type="Pfam" id="PF00420">
    <property type="entry name" value="Oxidored_q2"/>
    <property type="match status" value="1"/>
</dbReference>
<feature type="transmembrane region" description="Helical" evidence="13">
    <location>
        <begin position="30"/>
        <end position="53"/>
    </location>
</feature>
<keyword evidence="7 13" id="KW-0812">Transmembrane</keyword>
<dbReference type="HAMAP" id="MF_01456">
    <property type="entry name" value="NDH1_NuoK"/>
    <property type="match status" value="1"/>
</dbReference>
<keyword evidence="6" id="KW-0997">Cell inner membrane</keyword>
<evidence type="ECO:0000313" key="14">
    <source>
        <dbReference type="EMBL" id="PZT47953.1"/>
    </source>
</evidence>
<evidence type="ECO:0000256" key="5">
    <source>
        <dbReference type="ARBA" id="ARBA00022475"/>
    </source>
</evidence>
<evidence type="ECO:0000256" key="4">
    <source>
        <dbReference type="ARBA" id="ARBA00022448"/>
    </source>
</evidence>
<feature type="transmembrane region" description="Helical" evidence="13">
    <location>
        <begin position="59"/>
        <end position="84"/>
    </location>
</feature>
<evidence type="ECO:0000256" key="3">
    <source>
        <dbReference type="ARBA" id="ARBA00010519"/>
    </source>
</evidence>